<feature type="compositionally biased region" description="Basic and acidic residues" evidence="1">
    <location>
        <begin position="157"/>
        <end position="167"/>
    </location>
</feature>
<feature type="compositionally biased region" description="Polar residues" evidence="1">
    <location>
        <begin position="278"/>
        <end position="288"/>
    </location>
</feature>
<name>M7YYT2_TRIUA</name>
<sequence length="326" mass="36715">MVERCRTLGTWIGWIVKTFDYINRVTKRFRFRSTRWSTLPQPAVVSYLNMGRYLIMPKDIINYKNALATTKNESTKDGEISDTKFWDVVRPLEARWPLHATEDEISACAVVVYHKAEGRPFRLVIVGNLEEHKGTGELLRAIKIEKANGPDLEEHKAASELHVEPPKCKKRKRSRQSSIELHVEHQQTNKVVMKPSTSKKKRKANEGMCTNPPAPLLGPLAVDMDKQAPPLKKKRLNKRDAATIPSSGSLPIDKDRQPSPGSLPVDKDKQPSPGSLPLDNNKQPSSGSLPVDKNKHPSLSKKVVRSPVLNNVVVSFLARREKRLSH</sequence>
<accession>M7YYT2</accession>
<proteinExistence type="predicted"/>
<protein>
    <submittedName>
        <fullName evidence="2">Uncharacterized protein</fullName>
    </submittedName>
</protein>
<feature type="region of interest" description="Disordered" evidence="1">
    <location>
        <begin position="157"/>
        <end position="303"/>
    </location>
</feature>
<reference evidence="2" key="1">
    <citation type="journal article" date="2013" name="Nature">
        <title>Draft genome of the wheat A-genome progenitor Triticum urartu.</title>
        <authorList>
            <person name="Ling H.Q."/>
            <person name="Zhao S."/>
            <person name="Liu D."/>
            <person name="Wang J."/>
            <person name="Sun H."/>
            <person name="Zhang C."/>
            <person name="Fan H."/>
            <person name="Li D."/>
            <person name="Dong L."/>
            <person name="Tao Y."/>
            <person name="Gao C."/>
            <person name="Wu H."/>
            <person name="Li Y."/>
            <person name="Cui Y."/>
            <person name="Guo X."/>
            <person name="Zheng S."/>
            <person name="Wang B."/>
            <person name="Yu K."/>
            <person name="Liang Q."/>
            <person name="Yang W."/>
            <person name="Lou X."/>
            <person name="Chen J."/>
            <person name="Feng M."/>
            <person name="Jian J."/>
            <person name="Zhang X."/>
            <person name="Luo G."/>
            <person name="Jiang Y."/>
            <person name="Liu J."/>
            <person name="Wang Z."/>
            <person name="Sha Y."/>
            <person name="Zhang B."/>
            <person name="Wu H."/>
            <person name="Tang D."/>
            <person name="Shen Q."/>
            <person name="Xue P."/>
            <person name="Zou S."/>
            <person name="Wang X."/>
            <person name="Liu X."/>
            <person name="Wang F."/>
            <person name="Yang Y."/>
            <person name="An X."/>
            <person name="Dong Z."/>
            <person name="Zhang K."/>
            <person name="Zhang X."/>
            <person name="Luo M.C."/>
            <person name="Dvorak J."/>
            <person name="Tong Y."/>
            <person name="Wang J."/>
            <person name="Yang H."/>
            <person name="Li Z."/>
            <person name="Wang D."/>
            <person name="Zhang A."/>
            <person name="Wang J."/>
        </authorList>
    </citation>
    <scope>NUCLEOTIDE SEQUENCE</scope>
</reference>
<gene>
    <name evidence="2" type="ORF">TRIUR3_32724</name>
</gene>
<organism evidence="2">
    <name type="scientific">Triticum urartu</name>
    <name type="common">Red wild einkorn</name>
    <name type="synonym">Crithodium urartu</name>
    <dbReference type="NCBI Taxonomy" id="4572"/>
    <lineage>
        <taxon>Eukaryota</taxon>
        <taxon>Viridiplantae</taxon>
        <taxon>Streptophyta</taxon>
        <taxon>Embryophyta</taxon>
        <taxon>Tracheophyta</taxon>
        <taxon>Spermatophyta</taxon>
        <taxon>Magnoliopsida</taxon>
        <taxon>Liliopsida</taxon>
        <taxon>Poales</taxon>
        <taxon>Poaceae</taxon>
        <taxon>BOP clade</taxon>
        <taxon>Pooideae</taxon>
        <taxon>Triticodae</taxon>
        <taxon>Triticeae</taxon>
        <taxon>Triticinae</taxon>
        <taxon>Triticum</taxon>
    </lineage>
</organism>
<evidence type="ECO:0000313" key="2">
    <source>
        <dbReference type="EMBL" id="EMS45225.1"/>
    </source>
</evidence>
<dbReference type="AlphaFoldDB" id="M7YYT2"/>
<evidence type="ECO:0000256" key="1">
    <source>
        <dbReference type="SAM" id="MobiDB-lite"/>
    </source>
</evidence>
<dbReference type="EMBL" id="KD289679">
    <property type="protein sequence ID" value="EMS45225.1"/>
    <property type="molecule type" value="Genomic_DNA"/>
</dbReference>